<gene>
    <name evidence="2" type="ORF">P0Y56_12900</name>
</gene>
<keyword evidence="1" id="KW-0812">Transmembrane</keyword>
<dbReference type="GO" id="GO:0003677">
    <property type="term" value="F:DNA binding"/>
    <property type="evidence" value="ECO:0007669"/>
    <property type="project" value="InterPro"/>
</dbReference>
<protein>
    <submittedName>
        <fullName evidence="2">Helix-turn-helix domain-containing protein</fullName>
    </submittedName>
</protein>
<dbReference type="KEGG" id="acob:P0Y56_12900"/>
<dbReference type="GO" id="GO:0006355">
    <property type="term" value="P:regulation of DNA-templated transcription"/>
    <property type="evidence" value="ECO:0007669"/>
    <property type="project" value="InterPro"/>
</dbReference>
<evidence type="ECO:0000313" key="3">
    <source>
        <dbReference type="Proteomes" id="UP001218362"/>
    </source>
</evidence>
<dbReference type="EMBL" id="CP119316">
    <property type="protein sequence ID" value="WEK45918.1"/>
    <property type="molecule type" value="Genomic_DNA"/>
</dbReference>
<proteinExistence type="predicted"/>
<dbReference type="Proteomes" id="UP001218362">
    <property type="component" value="Chromosome"/>
</dbReference>
<keyword evidence="1" id="KW-0472">Membrane</keyword>
<name>A0AAJ5X5F0_9SPHN</name>
<accession>A0AAJ5X5F0</accession>
<reference evidence="2" key="1">
    <citation type="submission" date="2023-03" db="EMBL/GenBank/DDBJ databases">
        <title>Andean soil-derived lignocellulolytic bacterial consortium as a source of novel taxa and putative plastic-active enzymes.</title>
        <authorList>
            <person name="Diaz-Garcia L."/>
            <person name="Chuvochina M."/>
            <person name="Feuerriegel G."/>
            <person name="Bunk B."/>
            <person name="Sproer C."/>
            <person name="Streit W.R."/>
            <person name="Rodriguez L.M."/>
            <person name="Overmann J."/>
            <person name="Jimenez D.J."/>
        </authorList>
    </citation>
    <scope>NUCLEOTIDE SEQUENCE</scope>
    <source>
        <strain evidence="2">MAG 26</strain>
    </source>
</reference>
<dbReference type="InterPro" id="IPR036388">
    <property type="entry name" value="WH-like_DNA-bd_sf"/>
</dbReference>
<evidence type="ECO:0000313" key="2">
    <source>
        <dbReference type="EMBL" id="WEK45918.1"/>
    </source>
</evidence>
<evidence type="ECO:0000256" key="1">
    <source>
        <dbReference type="SAM" id="Phobius"/>
    </source>
</evidence>
<feature type="transmembrane region" description="Helical" evidence="1">
    <location>
        <begin position="136"/>
        <end position="156"/>
    </location>
</feature>
<sequence>MNEDTPDVVTSHAAFAEEVARVKESGVLGEGGRLAELFNFLAARGGGADAASQAEIAETVFGQAASESDDATVRVYIHRLRKRLDDYYAGNGEGLGDSGGGRLTIPAGAYALRFIPSAAELPGASAAALRGRWTQYLLPVMLVLLVVAAFFAGRFGDPDTAPVNPVWEPFLKSDRPIVVVVGDYYIYGDIDPMDPENGRLIRDFNINSKTDLARAQESNPKRYGMAEDMGLNYLPMSSSYGLAELMPILSQHGKKVTVMPASQVTSDTFRTNNIVYIGLMSGMGLLEDVNFMSSDFMVGESYDQLIDLKSNRKYTSQEALNLATPQYYHDYGYFSEFREPGGALVAVVAGARDTGLRGLAPIMSARALPDQLDQLAHVSGDHGFEVLFEITGQQGADLSEKLVEARKRP</sequence>
<dbReference type="SUPFAM" id="SSF46894">
    <property type="entry name" value="C-terminal effector domain of the bipartite response regulators"/>
    <property type="match status" value="1"/>
</dbReference>
<dbReference type="InterPro" id="IPR016032">
    <property type="entry name" value="Sig_transdc_resp-reg_C-effctor"/>
</dbReference>
<dbReference type="Gene3D" id="1.10.10.10">
    <property type="entry name" value="Winged helix-like DNA-binding domain superfamily/Winged helix DNA-binding domain"/>
    <property type="match status" value="1"/>
</dbReference>
<dbReference type="AlphaFoldDB" id="A0AAJ5X5F0"/>
<organism evidence="2 3">
    <name type="scientific">Candidatus Andeanibacterium colombiense</name>
    <dbReference type="NCBI Taxonomy" id="3121345"/>
    <lineage>
        <taxon>Bacteria</taxon>
        <taxon>Pseudomonadati</taxon>
        <taxon>Pseudomonadota</taxon>
        <taxon>Alphaproteobacteria</taxon>
        <taxon>Sphingomonadales</taxon>
        <taxon>Sphingomonadaceae</taxon>
        <taxon>Candidatus Andeanibacterium</taxon>
    </lineage>
</organism>
<keyword evidence="1" id="KW-1133">Transmembrane helix</keyword>